<accession>A0A4P7VS53</accession>
<keyword evidence="2" id="KW-1185">Reference proteome</keyword>
<name>A0A4P7VS53_9BACT</name>
<organism evidence="1 2">
    <name type="scientific">Muribaculum gordoncarteri</name>
    <dbReference type="NCBI Taxonomy" id="2530390"/>
    <lineage>
        <taxon>Bacteria</taxon>
        <taxon>Pseudomonadati</taxon>
        <taxon>Bacteroidota</taxon>
        <taxon>Bacteroidia</taxon>
        <taxon>Bacteroidales</taxon>
        <taxon>Muribaculaceae</taxon>
        <taxon>Muribaculum</taxon>
    </lineage>
</organism>
<dbReference type="KEGG" id="mgod:E7746_14810"/>
<protein>
    <recommendedName>
        <fullName evidence="3">XRE family transcriptional regulator</fullName>
    </recommendedName>
</protein>
<dbReference type="GeneID" id="82151233"/>
<gene>
    <name evidence="1" type="ORF">E7746_14810</name>
</gene>
<proteinExistence type="predicted"/>
<dbReference type="Gene3D" id="1.10.260.40">
    <property type="entry name" value="lambda repressor-like DNA-binding domains"/>
    <property type="match status" value="1"/>
</dbReference>
<dbReference type="OrthoDB" id="796548at2"/>
<dbReference type="Proteomes" id="UP000297031">
    <property type="component" value="Plasmid pTAA-4-1"/>
</dbReference>
<keyword evidence="1" id="KW-0614">Plasmid</keyword>
<dbReference type="AlphaFoldDB" id="A0A4P7VS53"/>
<dbReference type="RefSeq" id="WP_135472921.1">
    <property type="nucleotide sequence ID" value="NZ_CP039394.1"/>
</dbReference>
<evidence type="ECO:0000313" key="2">
    <source>
        <dbReference type="Proteomes" id="UP000297031"/>
    </source>
</evidence>
<dbReference type="GO" id="GO:0003677">
    <property type="term" value="F:DNA binding"/>
    <property type="evidence" value="ECO:0007669"/>
    <property type="project" value="InterPro"/>
</dbReference>
<geneLocation type="plasmid" evidence="2">
    <name>ptaa-4-1</name>
</geneLocation>
<dbReference type="InterPro" id="IPR010982">
    <property type="entry name" value="Lambda_DNA-bd_dom_sf"/>
</dbReference>
<dbReference type="SUPFAM" id="SSF47413">
    <property type="entry name" value="lambda repressor-like DNA-binding domains"/>
    <property type="match status" value="1"/>
</dbReference>
<evidence type="ECO:0000313" key="1">
    <source>
        <dbReference type="EMBL" id="QCD37206.1"/>
    </source>
</evidence>
<dbReference type="EMBL" id="CP039394">
    <property type="protein sequence ID" value="QCD37206.1"/>
    <property type="molecule type" value="Genomic_DNA"/>
</dbReference>
<sequence>MADYQRIEQLLKHLNMSARALALALGLKNPQIFYDIKAEKCGISKELATKIQERYLNVSAAWLLTGEGQMLKESTTNVGEISGSGNTVGMTVSQTIKRNSGQNAGRDIHNPPCPYGDKHFMAELEAQRKLAERQLEVYSASLSQRDEQIRTAQSQIDTLIKQNQEQFNRFMALLEMMQNKTV</sequence>
<reference evidence="1 2" key="1">
    <citation type="submission" date="2019-02" db="EMBL/GenBank/DDBJ databases">
        <title>Isolation and identification of novel species under the genus Muribaculum.</title>
        <authorList>
            <person name="Miyake S."/>
            <person name="Ding Y."/>
            <person name="Low A."/>
            <person name="Soh M."/>
            <person name="Seedorf H."/>
        </authorList>
    </citation>
    <scope>NUCLEOTIDE SEQUENCE [LARGE SCALE GENOMIC DNA]</scope>
    <source>
        <strain evidence="1 2">TLL-A4</strain>
        <plasmid evidence="2">ptaa-4-1</plasmid>
    </source>
</reference>
<evidence type="ECO:0008006" key="3">
    <source>
        <dbReference type="Google" id="ProtNLM"/>
    </source>
</evidence>